<dbReference type="PANTHER" id="PTHR46656">
    <property type="entry name" value="PUTATIVE-RELATED"/>
    <property type="match status" value="1"/>
</dbReference>
<dbReference type="GO" id="GO:0016757">
    <property type="term" value="F:glycosyltransferase activity"/>
    <property type="evidence" value="ECO:0007669"/>
    <property type="project" value="InterPro"/>
</dbReference>
<dbReference type="InterPro" id="IPR001296">
    <property type="entry name" value="Glyco_trans_1"/>
</dbReference>
<name>A0A9X7UD85_SPHYA</name>
<dbReference type="Proteomes" id="UP000515377">
    <property type="component" value="Chromosome"/>
</dbReference>
<dbReference type="Gene3D" id="3.40.50.2000">
    <property type="entry name" value="Glycogen Phosphorylase B"/>
    <property type="match status" value="1"/>
</dbReference>
<dbReference type="PANTHER" id="PTHR46656:SF3">
    <property type="entry name" value="PUTATIVE-RELATED"/>
    <property type="match status" value="1"/>
</dbReference>
<sequence>MSHDRSKLDRKLARWERSVAIYRGPVQLAKRWLLRRGLGAPLKGFLPPRLMFIRRQRSDLQITFDIRTLKGREDLLGWYLFNGYREMGLKAPADGPCFAATINHPMRGLRHLDFLPVTWLMWAMRLRQELPIKPRRTAEGQRQLLAWYFTVGLTDYQLESFLTEEQASALLASDGESNGIPRLLKLIWESMPDAKSRFTSPFDPAFRSWCHTEGARHFPILAHPLINLARQYSLPAVALSQPHGVNLIGHALGRSGLGEDLRMAARSLASAGIAFSIFNLHPGDGMPEEDEALRNSISDDLPFGINLFCTTGMSTIYAALRDRRLITDGRRNIGIWPWELPEWPEFWSHAYNFVDEIWATSHFTYAAYCRSSPVPVRHMPMAVTADESDGMGRDDFDLPAAPFLFLHAFDGLSSYARKNPMACISAFQRAFRHDNDSVGLVLKGLRAESDPRWAAIEAAAAIDHRIYLRTNSYSRGSLLDLYRCTDAFLSLHRSEGFGRNIAEMMLLGKPAIVSAHSGNLDFTSHDNAALVPVALRRVKDGDYPFGAGQRWAEPNVDAAARIMQRVAGDADWRSLIAGRGQETIAHRYSPELVGKFWRAAIEASHVTRAPSYSI</sequence>
<feature type="domain" description="Glycosyl transferase family 1" evidence="1">
    <location>
        <begin position="417"/>
        <end position="527"/>
    </location>
</feature>
<dbReference type="EMBL" id="CP060122">
    <property type="protein sequence ID" value="QNG47957.1"/>
    <property type="molecule type" value="Genomic_DNA"/>
</dbReference>
<proteinExistence type="predicted"/>
<gene>
    <name evidence="2" type="ORF">H3V42_10440</name>
</gene>
<dbReference type="AlphaFoldDB" id="A0A9X7UD85"/>
<dbReference type="SUPFAM" id="SSF53756">
    <property type="entry name" value="UDP-Glycosyltransferase/glycogen phosphorylase"/>
    <property type="match status" value="1"/>
</dbReference>
<organism evidence="2 3">
    <name type="scientific">Sphingobium yanoikuyae</name>
    <name type="common">Sphingomonas yanoikuyae</name>
    <dbReference type="NCBI Taxonomy" id="13690"/>
    <lineage>
        <taxon>Bacteria</taxon>
        <taxon>Pseudomonadati</taxon>
        <taxon>Pseudomonadota</taxon>
        <taxon>Alphaproteobacteria</taxon>
        <taxon>Sphingomonadales</taxon>
        <taxon>Sphingomonadaceae</taxon>
        <taxon>Sphingobium</taxon>
    </lineage>
</organism>
<dbReference type="Pfam" id="PF00534">
    <property type="entry name" value="Glycos_transf_1"/>
    <property type="match status" value="1"/>
</dbReference>
<evidence type="ECO:0000313" key="3">
    <source>
        <dbReference type="Proteomes" id="UP000515377"/>
    </source>
</evidence>
<reference evidence="2 3" key="1">
    <citation type="submission" date="2020-07" db="EMBL/GenBank/DDBJ databases">
        <title>Whole genome sequence of Sphingobium yanoikuyae A3.</title>
        <authorList>
            <person name="Han S.-S."/>
        </authorList>
    </citation>
    <scope>NUCLEOTIDE SEQUENCE [LARGE SCALE GENOMIC DNA]</scope>
    <source>
        <strain evidence="2 3">A3</strain>
    </source>
</reference>
<accession>A0A9X7UD85</accession>
<dbReference type="CDD" id="cd01635">
    <property type="entry name" value="Glycosyltransferase_GTB-type"/>
    <property type="match status" value="1"/>
</dbReference>
<evidence type="ECO:0000313" key="2">
    <source>
        <dbReference type="EMBL" id="QNG47957.1"/>
    </source>
</evidence>
<protein>
    <submittedName>
        <fullName evidence="2">Glycosyltransferase</fullName>
    </submittedName>
</protein>
<evidence type="ECO:0000259" key="1">
    <source>
        <dbReference type="Pfam" id="PF00534"/>
    </source>
</evidence>